<feature type="domain" description="PNPLA" evidence="3">
    <location>
        <begin position="9"/>
        <end position="210"/>
    </location>
</feature>
<dbReference type="InterPro" id="IPR047156">
    <property type="entry name" value="Teg/CotR/CapV-like"/>
</dbReference>
<keyword evidence="5" id="KW-1185">Reference proteome</keyword>
<comment type="caution">
    <text evidence="2">Lacks conserved residue(s) required for the propagation of feature annotation.</text>
</comment>
<dbReference type="EMBL" id="CP022203">
    <property type="protein sequence ID" value="ATB48586.1"/>
    <property type="molecule type" value="Genomic_DNA"/>
</dbReference>
<feature type="short sequence motif" description="DGA/G" evidence="2">
    <location>
        <begin position="197"/>
        <end position="199"/>
    </location>
</feature>
<keyword evidence="2" id="KW-0378">Hydrolase</keyword>
<evidence type="ECO:0000313" key="4">
    <source>
        <dbReference type="EMBL" id="ATB48586.1"/>
    </source>
</evidence>
<organism evidence="4 5">
    <name type="scientific">Corallococcus macrosporus DSM 14697</name>
    <dbReference type="NCBI Taxonomy" id="1189310"/>
    <lineage>
        <taxon>Bacteria</taxon>
        <taxon>Pseudomonadati</taxon>
        <taxon>Myxococcota</taxon>
        <taxon>Myxococcia</taxon>
        <taxon>Myxococcales</taxon>
        <taxon>Cystobacterineae</taxon>
        <taxon>Myxococcaceae</taxon>
        <taxon>Corallococcus</taxon>
    </lineage>
</organism>
<dbReference type="AlphaFoldDB" id="A0A250JZP6"/>
<accession>A0A250JZP6</accession>
<dbReference type="PANTHER" id="PTHR24138:SF12">
    <property type="entry name" value="PATATIN FAMILY PROTEIN"/>
    <property type="match status" value="1"/>
</dbReference>
<evidence type="ECO:0000256" key="2">
    <source>
        <dbReference type="PROSITE-ProRule" id="PRU01161"/>
    </source>
</evidence>
<dbReference type="InterPro" id="IPR002641">
    <property type="entry name" value="PNPLA_dom"/>
</dbReference>
<dbReference type="GO" id="GO:0016787">
    <property type="term" value="F:hydrolase activity"/>
    <property type="evidence" value="ECO:0007669"/>
    <property type="project" value="UniProtKB-UniRule"/>
</dbReference>
<keyword evidence="2" id="KW-0442">Lipid degradation</keyword>
<dbReference type="GO" id="GO:0016042">
    <property type="term" value="P:lipid catabolic process"/>
    <property type="evidence" value="ECO:0007669"/>
    <property type="project" value="UniProtKB-UniRule"/>
</dbReference>
<dbReference type="Pfam" id="PF01734">
    <property type="entry name" value="Patatin"/>
    <property type="match status" value="1"/>
</dbReference>
<feature type="active site" description="Proton acceptor" evidence="2">
    <location>
        <position position="197"/>
    </location>
</feature>
<evidence type="ECO:0000256" key="1">
    <source>
        <dbReference type="ARBA" id="ARBA00023098"/>
    </source>
</evidence>
<dbReference type="OrthoDB" id="9807112at2"/>
<sequence length="359" mass="39338">MPHRVLTMDGTSISGGEGYVTAGLLKSLRETLTSRGSGQSLLNDVELFSGTSAGSFNAAFFATYENPDDAFPKILDFWGEVVQMNRKAVSLGRTAMALTGNAALLDSSYMRDFFCSYFGATLRLGDLKRKVAIPSFQLDGHRKSLRTWKAKVFHNTGPDNDSDHNELVVDVLMRSGSPPLSYPVYQGLREQGSGYVDGGVYANNPALVALAQIINNITRKSRDEKVETLETEPPDLTNILLMSVGNGCMSSYLTPHFCKGTANWGFSKWLLDFHDPMVVVKMMMEAGSDAVDYQCRMILRKKYFRLNPVVDQTLSAANLQQVESTLTSLLATQSTVGQLNRAQTWLGKSGWLGDAAKAA</sequence>
<evidence type="ECO:0000259" key="3">
    <source>
        <dbReference type="PROSITE" id="PS51635"/>
    </source>
</evidence>
<dbReference type="KEGG" id="mmas:MYMAC_004213"/>
<dbReference type="Gene3D" id="3.40.1090.10">
    <property type="entry name" value="Cytosolic phospholipase A2 catalytic domain"/>
    <property type="match status" value="1"/>
</dbReference>
<gene>
    <name evidence="4" type="ORF">MYMAC_004213</name>
</gene>
<dbReference type="PANTHER" id="PTHR24138">
    <property type="entry name" value="INTRACELLLAR PHOSPHOLIPASE A FAMILY"/>
    <property type="match status" value="1"/>
</dbReference>
<dbReference type="SUPFAM" id="SSF52151">
    <property type="entry name" value="FabD/lysophospholipase-like"/>
    <property type="match status" value="1"/>
</dbReference>
<dbReference type="Proteomes" id="UP000217343">
    <property type="component" value="Chromosome"/>
</dbReference>
<name>A0A250JZP6_9BACT</name>
<dbReference type="RefSeq" id="WP_095959410.1">
    <property type="nucleotide sequence ID" value="NZ_CP022203.1"/>
</dbReference>
<proteinExistence type="predicted"/>
<reference evidence="4 5" key="1">
    <citation type="submission" date="2017-06" db="EMBL/GenBank/DDBJ databases">
        <title>Sequencing and comparative analysis of myxobacterial genomes.</title>
        <authorList>
            <person name="Rupp O."/>
            <person name="Goesmann A."/>
            <person name="Sogaard-Andersen L."/>
        </authorList>
    </citation>
    <scope>NUCLEOTIDE SEQUENCE [LARGE SCALE GENOMIC DNA]</scope>
    <source>
        <strain evidence="4 5">DSM 14697</strain>
    </source>
</reference>
<dbReference type="InterPro" id="IPR016035">
    <property type="entry name" value="Acyl_Trfase/lysoPLipase"/>
</dbReference>
<dbReference type="PROSITE" id="PS51635">
    <property type="entry name" value="PNPLA"/>
    <property type="match status" value="1"/>
</dbReference>
<keyword evidence="1 2" id="KW-0443">Lipid metabolism</keyword>
<evidence type="ECO:0000313" key="5">
    <source>
        <dbReference type="Proteomes" id="UP000217343"/>
    </source>
</evidence>
<feature type="active site" description="Nucleophile" evidence="2">
    <location>
        <position position="52"/>
    </location>
</feature>
<protein>
    <submittedName>
        <fullName evidence="4">Patatin</fullName>
    </submittedName>
</protein>
<dbReference type="CDD" id="cd07213">
    <property type="entry name" value="Pat17_PNPLA8_PNPLA9_like1"/>
    <property type="match status" value="1"/>
</dbReference>
<feature type="short sequence motif" description="GXSXG" evidence="2">
    <location>
        <begin position="50"/>
        <end position="54"/>
    </location>
</feature>